<dbReference type="InterPro" id="IPR002912">
    <property type="entry name" value="ACT_dom"/>
</dbReference>
<dbReference type="eggNOG" id="COG3830">
    <property type="taxonomic scope" value="Bacteria"/>
</dbReference>
<comment type="similarity">
    <text evidence="1">Belongs to the UPF0237 family.</text>
</comment>
<name>F5Y8B8_LEAAZ</name>
<evidence type="ECO:0000259" key="2">
    <source>
        <dbReference type="PROSITE" id="PS51671"/>
    </source>
</evidence>
<feature type="domain" description="ACT" evidence="2">
    <location>
        <begin position="4"/>
        <end position="78"/>
    </location>
</feature>
<gene>
    <name evidence="3" type="ordered locus">TREAZ_0964</name>
</gene>
<protein>
    <recommendedName>
        <fullName evidence="1">UPF0237 protein TREAZ_0964</fullName>
    </recommendedName>
</protein>
<dbReference type="EMBL" id="CP001841">
    <property type="protein sequence ID" value="AEF82020.1"/>
    <property type="molecule type" value="Genomic_DNA"/>
</dbReference>
<dbReference type="Pfam" id="PF13740">
    <property type="entry name" value="ACT_6"/>
    <property type="match status" value="1"/>
</dbReference>
<keyword evidence="4" id="KW-1185">Reference proteome</keyword>
<dbReference type="PANTHER" id="PTHR34875">
    <property type="entry name" value="UPF0237 PROTEIN MJ1558"/>
    <property type="match status" value="1"/>
</dbReference>
<dbReference type="PROSITE" id="PS51671">
    <property type="entry name" value="ACT"/>
    <property type="match status" value="1"/>
</dbReference>
<evidence type="ECO:0000256" key="1">
    <source>
        <dbReference type="HAMAP-Rule" id="MF_01054"/>
    </source>
</evidence>
<evidence type="ECO:0000313" key="4">
    <source>
        <dbReference type="Proteomes" id="UP000009222"/>
    </source>
</evidence>
<dbReference type="PANTHER" id="PTHR34875:SF6">
    <property type="entry name" value="UPF0237 PROTEIN MJ1558"/>
    <property type="match status" value="1"/>
</dbReference>
<evidence type="ECO:0000313" key="3">
    <source>
        <dbReference type="EMBL" id="AEF82020.1"/>
    </source>
</evidence>
<dbReference type="SUPFAM" id="SSF55021">
    <property type="entry name" value="ACT-like"/>
    <property type="match status" value="1"/>
</dbReference>
<proteinExistence type="inferred from homology"/>
<dbReference type="InParanoid" id="F5Y8B8"/>
<organism evidence="3 4">
    <name type="scientific">Leadbettera azotonutricia (strain ATCC BAA-888 / DSM 13862 / ZAS-9)</name>
    <name type="common">Treponema azotonutricium</name>
    <dbReference type="NCBI Taxonomy" id="545695"/>
    <lineage>
        <taxon>Bacteria</taxon>
        <taxon>Pseudomonadati</taxon>
        <taxon>Spirochaetota</taxon>
        <taxon>Spirochaetia</taxon>
        <taxon>Spirochaetales</taxon>
        <taxon>Breznakiellaceae</taxon>
        <taxon>Leadbettera</taxon>
    </lineage>
</organism>
<dbReference type="InterPro" id="IPR050990">
    <property type="entry name" value="UPF0237/GcvR_regulator"/>
</dbReference>
<dbReference type="RefSeq" id="WP_015711021.1">
    <property type="nucleotide sequence ID" value="NC_015577.1"/>
</dbReference>
<reference evidence="3 4" key="2">
    <citation type="journal article" date="2011" name="ISME J.">
        <title>RNA-seq reveals cooperative metabolic interactions between two termite-gut spirochete species in co-culture.</title>
        <authorList>
            <person name="Rosenthal A.Z."/>
            <person name="Matson E.G."/>
            <person name="Eldar A."/>
            <person name="Leadbetter J.R."/>
        </authorList>
    </citation>
    <scope>NUCLEOTIDE SEQUENCE [LARGE SCALE GENOMIC DNA]</scope>
    <source>
        <strain evidence="4">ATCC BAA-888 / DSM 13862 / ZAS-9</strain>
    </source>
</reference>
<dbReference type="KEGG" id="taz:TREAZ_0964"/>
<dbReference type="CDD" id="cd04872">
    <property type="entry name" value="ACT_1ZPV"/>
    <property type="match status" value="1"/>
</dbReference>
<sequence length="89" mass="9691">MNAIITVVGNDKVGIIAKVSAFLAERSINIEDISQTILSGNFVMMMMVKLAEENSNLETIKAELVELGKALNVSISLMHEGVFSAMHRI</sequence>
<dbReference type="NCBIfam" id="NF001220">
    <property type="entry name" value="PRK00194.1"/>
    <property type="match status" value="1"/>
</dbReference>
<dbReference type="STRING" id="545695.TREAZ_0964"/>
<dbReference type="AlphaFoldDB" id="F5Y8B8"/>
<dbReference type="InterPro" id="IPR045865">
    <property type="entry name" value="ACT-like_dom_sf"/>
</dbReference>
<dbReference type="InterPro" id="IPR022986">
    <property type="entry name" value="UPF0237_ACT"/>
</dbReference>
<dbReference type="Proteomes" id="UP000009222">
    <property type="component" value="Chromosome"/>
</dbReference>
<dbReference type="HAMAP" id="MF_01054">
    <property type="entry name" value="UPF0237"/>
    <property type="match status" value="1"/>
</dbReference>
<dbReference type="OrthoDB" id="9803078at2"/>
<dbReference type="Gene3D" id="3.30.70.260">
    <property type="match status" value="1"/>
</dbReference>
<reference evidence="4" key="1">
    <citation type="submission" date="2009-12" db="EMBL/GenBank/DDBJ databases">
        <title>Complete sequence of Treponema azotonutricium strain ZAS-9.</title>
        <authorList>
            <person name="Tetu S.G."/>
            <person name="Matson E."/>
            <person name="Ren Q."/>
            <person name="Seshadri R."/>
            <person name="Elbourne L."/>
            <person name="Hassan K.A."/>
            <person name="Durkin A."/>
            <person name="Radune D."/>
            <person name="Mohamoud Y."/>
            <person name="Shay R."/>
            <person name="Jin S."/>
            <person name="Zhang X."/>
            <person name="Lucey K."/>
            <person name="Ballor N.R."/>
            <person name="Ottesen E."/>
            <person name="Rosenthal R."/>
            <person name="Allen A."/>
            <person name="Leadbetter J.R."/>
            <person name="Paulsen I.T."/>
        </authorList>
    </citation>
    <scope>NUCLEOTIDE SEQUENCE [LARGE SCALE GENOMIC DNA]</scope>
    <source>
        <strain evidence="4">ATCC BAA-888 / DSM 13862 / ZAS-9</strain>
    </source>
</reference>
<dbReference type="HOGENOM" id="CLU_155669_0_1_12"/>
<accession>F5Y8B8</accession>